<organism evidence="4 5">
    <name type="scientific">Potamilus streckersoni</name>
    <dbReference type="NCBI Taxonomy" id="2493646"/>
    <lineage>
        <taxon>Eukaryota</taxon>
        <taxon>Metazoa</taxon>
        <taxon>Spiralia</taxon>
        <taxon>Lophotrochozoa</taxon>
        <taxon>Mollusca</taxon>
        <taxon>Bivalvia</taxon>
        <taxon>Autobranchia</taxon>
        <taxon>Heteroconchia</taxon>
        <taxon>Palaeoheterodonta</taxon>
        <taxon>Unionida</taxon>
        <taxon>Unionoidea</taxon>
        <taxon>Unionidae</taxon>
        <taxon>Ambleminae</taxon>
        <taxon>Lampsilini</taxon>
        <taxon>Potamilus</taxon>
    </lineage>
</organism>
<feature type="region of interest" description="Disordered" evidence="2">
    <location>
        <begin position="856"/>
        <end position="878"/>
    </location>
</feature>
<comment type="caution">
    <text evidence="4">The sequence shown here is derived from an EMBL/GenBank/DDBJ whole genome shotgun (WGS) entry which is preliminary data.</text>
</comment>
<feature type="region of interest" description="Disordered" evidence="2">
    <location>
        <begin position="244"/>
        <end position="283"/>
    </location>
</feature>
<reference evidence="4" key="1">
    <citation type="journal article" date="2021" name="Genome Biol. Evol.">
        <title>A High-Quality Reference Genome for a Parasitic Bivalve with Doubly Uniparental Inheritance (Bivalvia: Unionida).</title>
        <authorList>
            <person name="Smith C.H."/>
        </authorList>
    </citation>
    <scope>NUCLEOTIDE SEQUENCE</scope>
    <source>
        <strain evidence="4">CHS0354</strain>
    </source>
</reference>
<dbReference type="SMART" id="SM00355">
    <property type="entry name" value="ZnF_C2H2"/>
    <property type="match status" value="3"/>
</dbReference>
<evidence type="ECO:0000313" key="5">
    <source>
        <dbReference type="Proteomes" id="UP001195483"/>
    </source>
</evidence>
<feature type="compositionally biased region" description="Polar residues" evidence="2">
    <location>
        <begin position="859"/>
        <end position="869"/>
    </location>
</feature>
<dbReference type="EMBL" id="JAEAOA010000948">
    <property type="protein sequence ID" value="KAK3604515.1"/>
    <property type="molecule type" value="Genomic_DNA"/>
</dbReference>
<dbReference type="Gene3D" id="3.30.160.60">
    <property type="entry name" value="Classic Zinc Finger"/>
    <property type="match status" value="1"/>
</dbReference>
<evidence type="ECO:0000256" key="1">
    <source>
        <dbReference type="PROSITE-ProRule" id="PRU00042"/>
    </source>
</evidence>
<protein>
    <recommendedName>
        <fullName evidence="3">C2H2-type domain-containing protein</fullName>
    </recommendedName>
</protein>
<dbReference type="SUPFAM" id="SSF57667">
    <property type="entry name" value="beta-beta-alpha zinc fingers"/>
    <property type="match status" value="1"/>
</dbReference>
<feature type="compositionally biased region" description="Basic and acidic residues" evidence="2">
    <location>
        <begin position="715"/>
        <end position="725"/>
    </location>
</feature>
<accession>A0AAE0W8U8</accession>
<keyword evidence="1" id="KW-0862">Zinc</keyword>
<dbReference type="GO" id="GO:0008270">
    <property type="term" value="F:zinc ion binding"/>
    <property type="evidence" value="ECO:0007669"/>
    <property type="project" value="UniProtKB-KW"/>
</dbReference>
<evidence type="ECO:0000256" key="2">
    <source>
        <dbReference type="SAM" id="MobiDB-lite"/>
    </source>
</evidence>
<evidence type="ECO:0000313" key="4">
    <source>
        <dbReference type="EMBL" id="KAK3604515.1"/>
    </source>
</evidence>
<gene>
    <name evidence="4" type="ORF">CHS0354_015318</name>
</gene>
<feature type="region of interest" description="Disordered" evidence="2">
    <location>
        <begin position="715"/>
        <end position="758"/>
    </location>
</feature>
<feature type="compositionally biased region" description="Polar residues" evidence="2">
    <location>
        <begin position="272"/>
        <end position="283"/>
    </location>
</feature>
<feature type="compositionally biased region" description="Polar residues" evidence="2">
    <location>
        <begin position="244"/>
        <end position="254"/>
    </location>
</feature>
<name>A0AAE0W8U8_9BIVA</name>
<keyword evidence="5" id="KW-1185">Reference proteome</keyword>
<keyword evidence="1" id="KW-0479">Metal-binding</keyword>
<sequence>MTDHPPAMMRPSNSTIPPGYVHYHPVHMLIPTNPPITSVREFSPVKAQLHDVQIKQESYPTKAGMTGFVGCTNTGNSSTLFSPKLENEQIMRMYPQSQNLDYTGVNEERDYMLDPYGKEVYPSRPTSLPTQDHEKNLNIGRLSFSQISTLLGSLSQTQITDTSAMDLTSERKSSDNDEEAPLDLSCRKAKLPERMRSQSFSIPTGQSSLLPGTVRKGLNGGKPLNTFIKQIESSVDKYCHDKVQSTSNVTSPSLRPSPSLGEASLSGSLSSCQRKSPHLSSPALTMHSPACTLLPGLYSVNNGRGSIIMGYPGIIPSTQQNKTRIENGGVQTNSCQLTPNQSRSPVESEMSNNDSSRSGSAGKRNNVSKHEPVQNIIGSHDATDILYLICRLCTQTYGSPYGFRKHFRNQHGFEPRAEHTVVQSISATKSALQTPPQGPVAMQMSMSAATGGIPTSQVQPPSLTIPNVSPSEVSSPLHLGMIFEQQNSGTGFYPISGTCNKGPEHGRNQSPTSVAQSTDRDFDSTSNSSSEKFKVDSEDSKSAKYLECPECKKTFQLNDFGSYKRHCRQHSQMHMRANGPYLCTECHTSFPEMHLLREHMSNHVNDQTKGETATHQILVSGHITQHSGNNSVHSFPPEMAKSSDCSTKKAAISSSNVGGMSTLSTSTVVRSEVCLGPVTMLPSNLITRSPAEGLITTACPDSSWDSNDKKSKVLKEKLKDEKTEETSSTEGNDSGYSPSGGSSSNIDDKNSDSQSEQGCNVELLNSRKSCDNSQEISGKAEIDTAGIEYRHKKFGGQRKREMIVNSPGDCSKPKISKIIDLVSTSTCEHSDSPSALSNVSSDMECLDSLKTDCKGLDGNRSNESNSNGTDMKGDINDSQEESKLIVKIKCTSTNSKQEARHNLPFVWDRVTRSKVGRRSKP</sequence>
<reference evidence="4" key="3">
    <citation type="submission" date="2023-05" db="EMBL/GenBank/DDBJ databases">
        <authorList>
            <person name="Smith C.H."/>
        </authorList>
    </citation>
    <scope>NUCLEOTIDE SEQUENCE</scope>
    <source>
        <strain evidence="4">CHS0354</strain>
        <tissue evidence="4">Mantle</tissue>
    </source>
</reference>
<reference evidence="4" key="2">
    <citation type="journal article" date="2021" name="Genome Biol. Evol.">
        <title>Developing a high-quality reference genome for a parasitic bivalve with doubly uniparental inheritance (Bivalvia: Unionida).</title>
        <authorList>
            <person name="Smith C.H."/>
        </authorList>
    </citation>
    <scope>NUCLEOTIDE SEQUENCE</scope>
    <source>
        <strain evidence="4">CHS0354</strain>
        <tissue evidence="4">Mantle</tissue>
    </source>
</reference>
<dbReference type="PROSITE" id="PS00028">
    <property type="entry name" value="ZINC_FINGER_C2H2_1"/>
    <property type="match status" value="2"/>
</dbReference>
<keyword evidence="1" id="KW-0863">Zinc-finger</keyword>
<dbReference type="PROSITE" id="PS50157">
    <property type="entry name" value="ZINC_FINGER_C2H2_2"/>
    <property type="match status" value="1"/>
</dbReference>
<evidence type="ECO:0000259" key="3">
    <source>
        <dbReference type="PROSITE" id="PS50157"/>
    </source>
</evidence>
<dbReference type="InterPro" id="IPR013087">
    <property type="entry name" value="Znf_C2H2_type"/>
</dbReference>
<feature type="region of interest" description="Disordered" evidence="2">
    <location>
        <begin position="329"/>
        <end position="373"/>
    </location>
</feature>
<dbReference type="InterPro" id="IPR036236">
    <property type="entry name" value="Znf_C2H2_sf"/>
</dbReference>
<feature type="region of interest" description="Disordered" evidence="2">
    <location>
        <begin position="493"/>
        <end position="539"/>
    </location>
</feature>
<feature type="compositionally biased region" description="Low complexity" evidence="2">
    <location>
        <begin position="256"/>
        <end position="271"/>
    </location>
</feature>
<proteinExistence type="predicted"/>
<feature type="compositionally biased region" description="Polar residues" evidence="2">
    <location>
        <begin position="508"/>
        <end position="517"/>
    </location>
</feature>
<dbReference type="Proteomes" id="UP001195483">
    <property type="component" value="Unassembled WGS sequence"/>
</dbReference>
<feature type="compositionally biased region" description="Polar residues" evidence="2">
    <location>
        <begin position="329"/>
        <end position="365"/>
    </location>
</feature>
<feature type="region of interest" description="Disordered" evidence="2">
    <location>
        <begin position="164"/>
        <end position="183"/>
    </location>
</feature>
<dbReference type="AlphaFoldDB" id="A0AAE0W8U8"/>
<feature type="compositionally biased region" description="Low complexity" evidence="2">
    <location>
        <begin position="726"/>
        <end position="745"/>
    </location>
</feature>
<feature type="domain" description="C2H2-type" evidence="3">
    <location>
        <begin position="581"/>
        <end position="608"/>
    </location>
</feature>